<evidence type="ECO:0000256" key="10">
    <source>
        <dbReference type="SAM" id="Phobius"/>
    </source>
</evidence>
<dbReference type="InterPro" id="IPR041491">
    <property type="entry name" value="TRPM_SLOG"/>
</dbReference>
<feature type="transmembrane region" description="Helical" evidence="10">
    <location>
        <begin position="1168"/>
        <end position="1185"/>
    </location>
</feature>
<dbReference type="EMBL" id="CAJOAZ010002307">
    <property type="protein sequence ID" value="CAF3916108.1"/>
    <property type="molecule type" value="Genomic_DNA"/>
</dbReference>
<evidence type="ECO:0000256" key="6">
    <source>
        <dbReference type="ARBA" id="ARBA00023136"/>
    </source>
</evidence>
<organism evidence="13 15">
    <name type="scientific">Adineta steineri</name>
    <dbReference type="NCBI Taxonomy" id="433720"/>
    <lineage>
        <taxon>Eukaryota</taxon>
        <taxon>Metazoa</taxon>
        <taxon>Spiralia</taxon>
        <taxon>Gnathifera</taxon>
        <taxon>Rotifera</taxon>
        <taxon>Eurotatoria</taxon>
        <taxon>Bdelloidea</taxon>
        <taxon>Adinetida</taxon>
        <taxon>Adinetidae</taxon>
        <taxon>Adineta</taxon>
    </lineage>
</organism>
<evidence type="ECO:0000313" key="15">
    <source>
        <dbReference type="Proteomes" id="UP000663845"/>
    </source>
</evidence>
<keyword evidence="3 10" id="KW-0812">Transmembrane</keyword>
<dbReference type="InterPro" id="IPR050927">
    <property type="entry name" value="TRPM"/>
</dbReference>
<keyword evidence="6 10" id="KW-0472">Membrane</keyword>
<dbReference type="InterPro" id="IPR027417">
    <property type="entry name" value="P-loop_NTPase"/>
</dbReference>
<evidence type="ECO:0000256" key="1">
    <source>
        <dbReference type="ARBA" id="ARBA00004141"/>
    </source>
</evidence>
<sequence length="1500" mass="172853">MTSSITTRRFIVLGDAGAGKSSFINFLYNYFNGTRNPDEIFCEHPQVKIAIPSANWTDCLDEKYKNNKSEHNINDQTQSQTQLCTTYLIGRKNDFLLEIIDTPGFNDTNGSAVDTNNLKMIEKALKDVLFLNGIIIVVNGSSPRLGVSFKNFLHMLHQIWPNDLMNNCVAILTNCDELSVNLGSSVLERDLNIDKNKTFHLQNSLFRWNRKLEPKKTIRRFQQDFEDSLGTITSLLKKLERFENVSTKSFSVGAIKISLIENCINQSIHNMVDLLKKYEEQQVANAGIEGARHTMENNKRWDKQHEIHAVRWVEIPRGPPSSPRRSPHQQPQNISSNEQRTMKPKDQGANKSKVNAGSERCPVYNDRSDQYRLETSKVASKDKKLATKTTPNNILGGDHYNSIESDGLPSGIDPNGSQYESGAERLQYGSGADGSQGMVEIGGPYDPVVDNGRYDGYDSSVGYRDENGRRDPYSGRSILRNCFGFGDAERRHSGSSHEPVYRQQQTKIQVTLPDNEARAQHKYAQRQENRLQETTQYLTSRRIHQAVWTKIGGKNVPITLDWNEDDTLDKYHTHFLLLDNSRVGEYLDDRPRSDFVGALCDKRKCQAVTIIIEGGPNTLEVIKKDLLKKRPVIIIQGSGRLANALSTLIEVFNKKKALDDDEVKHQLTAFLPEFESEFNKDEQNLFISRIKEILTAEYRKYLHVCKLERNTSLTDMILKAVDSDQLDKTQQADFSELAVRWNYVDRTQSISKRSETDVSLDPRLFQHALIENRPVFVDYFLRRYHNPLQTTNYVEEENATKKDSTSAASSVQREDDADVIFRENVSRTAYAFEVILNELYPSIKTRPADRWIIPKTIEQLDANYKDIIGPYTKSLYFKQDAAGRILSTLQSSCHWISCGGKDDKQTKSGIDQLQKSIILCSNKSFDKQDMLRELFVWSVYAGYPDIAFVLLLQIESRIAAALIGVRIAQRISLFANSLDLRHKYSQQAKDYEEYAKACIIACYQHNERLACQLLVRENPLFGDVTCMQLIIASRSKPVTNTNCFIEALNKEWFGQMVGTTTETVRSKFEFMISLITFGLTSPFLMTYREANTDNNKLQDHVIYVWFLLVFSYMMLFHMRSDEDRSDWTKIYLIITVSTMVIEDCRRLIVNYHTQMMETWNWLDSWFLPLYTMQYILFYIGIICYYQSENQAQLFATARIILAIDLELWYLFSLRFVSAIKLLGPKLVMIRNMSRDLAAFIYIIFVCIAAYGVVSRALVMYDTLDFTAKSIFTGIFYQPYWLLYSEADAELGNLDALSFQAIINGTNSEMAAEATVNQVLLAFHMILINILILNLLIAVFNFTINDVQEKNEYFWRYQRYELTRDYFEKPILVHPPLSLIAYVIWLLREFFPSGTTFRVFKFLRNTSNMDSHWTEFENAATYEHARNFVEKKYREKDEVNMSTLQAQINALKDENEQIRRDTSEIKNRVATSTNWIMKAMARVKMSHDPLPTFEHQTSSDA</sequence>
<feature type="compositionally biased region" description="Basic and acidic residues" evidence="9">
    <location>
        <begin position="366"/>
        <end position="385"/>
    </location>
</feature>
<dbReference type="GO" id="GO:0030001">
    <property type="term" value="P:metal ion transport"/>
    <property type="evidence" value="ECO:0007669"/>
    <property type="project" value="TreeGrafter"/>
</dbReference>
<dbReference type="Proteomes" id="UP000663845">
    <property type="component" value="Unassembled WGS sequence"/>
</dbReference>
<dbReference type="Pfam" id="PF18139">
    <property type="entry name" value="LSDAT_euk"/>
    <property type="match status" value="1"/>
</dbReference>
<feature type="transmembrane region" description="Helical" evidence="10">
    <location>
        <begin position="1100"/>
        <end position="1118"/>
    </location>
</feature>
<dbReference type="EMBL" id="CAJNOG010000020">
    <property type="protein sequence ID" value="CAF0772580.1"/>
    <property type="molecule type" value="Genomic_DNA"/>
</dbReference>
<dbReference type="InterPro" id="IPR057366">
    <property type="entry name" value="TRPM-like"/>
</dbReference>
<keyword evidence="4 10" id="KW-1133">Transmembrane helix</keyword>
<feature type="transmembrane region" description="Helical" evidence="10">
    <location>
        <begin position="1070"/>
        <end position="1088"/>
    </location>
</feature>
<evidence type="ECO:0000313" key="14">
    <source>
        <dbReference type="EMBL" id="CAF3916108.1"/>
    </source>
</evidence>
<comment type="caution">
    <text evidence="13">The sequence shown here is derived from an EMBL/GenBank/DDBJ whole genome shotgun (WGS) entry which is preliminary data.</text>
</comment>
<dbReference type="PANTHER" id="PTHR13800">
    <property type="entry name" value="TRANSIENT RECEPTOR POTENTIAL CATION CHANNEL, SUBFAMILY M, MEMBER 6"/>
    <property type="match status" value="1"/>
</dbReference>
<keyword evidence="8" id="KW-0175">Coiled coil</keyword>
<keyword evidence="5" id="KW-0406">Ion transport</keyword>
<evidence type="ECO:0000256" key="7">
    <source>
        <dbReference type="ARBA" id="ARBA00023303"/>
    </source>
</evidence>
<feature type="transmembrane region" description="Helical" evidence="10">
    <location>
        <begin position="1236"/>
        <end position="1258"/>
    </location>
</feature>
<comment type="subcellular location">
    <subcellularLocation>
        <location evidence="1">Membrane</location>
        <topology evidence="1">Multi-pass membrane protein</topology>
    </subcellularLocation>
</comment>
<dbReference type="PANTHER" id="PTHR13800:SF1">
    <property type="entry name" value="TRANSIENT RECEPTOR POTENTIAL CATION CHANNEL TRPM"/>
    <property type="match status" value="1"/>
</dbReference>
<evidence type="ECO:0000256" key="8">
    <source>
        <dbReference type="SAM" id="Coils"/>
    </source>
</evidence>
<dbReference type="GO" id="GO:0005886">
    <property type="term" value="C:plasma membrane"/>
    <property type="evidence" value="ECO:0007669"/>
    <property type="project" value="TreeGrafter"/>
</dbReference>
<keyword evidence="2" id="KW-0813">Transport</keyword>
<evidence type="ECO:0000313" key="13">
    <source>
        <dbReference type="EMBL" id="CAF0772580.1"/>
    </source>
</evidence>
<dbReference type="GO" id="GO:0005261">
    <property type="term" value="F:monoatomic cation channel activity"/>
    <property type="evidence" value="ECO:0007669"/>
    <property type="project" value="TreeGrafter"/>
</dbReference>
<protein>
    <submittedName>
        <fullName evidence="13">Uncharacterized protein</fullName>
    </submittedName>
</protein>
<name>A0A813QUE7_9BILA</name>
<feature type="domain" description="TRPM SLOG" evidence="11">
    <location>
        <begin position="565"/>
        <end position="682"/>
    </location>
</feature>
<evidence type="ECO:0000259" key="12">
    <source>
        <dbReference type="Pfam" id="PF25508"/>
    </source>
</evidence>
<feature type="transmembrane region" description="Helical" evidence="10">
    <location>
        <begin position="1318"/>
        <end position="1343"/>
    </location>
</feature>
<feature type="coiled-coil region" evidence="8">
    <location>
        <begin position="1433"/>
        <end position="1467"/>
    </location>
</feature>
<feature type="domain" description="TRPM-like" evidence="12">
    <location>
        <begin position="870"/>
        <end position="1032"/>
    </location>
</feature>
<dbReference type="Gene3D" id="3.40.50.300">
    <property type="entry name" value="P-loop containing nucleotide triphosphate hydrolases"/>
    <property type="match status" value="1"/>
</dbReference>
<gene>
    <name evidence="13" type="ORF">JYZ213_LOCUS3704</name>
    <name evidence="14" type="ORF">OXD698_LOCUS24755</name>
</gene>
<dbReference type="Pfam" id="PF25508">
    <property type="entry name" value="TRPM2"/>
    <property type="match status" value="1"/>
</dbReference>
<keyword evidence="7" id="KW-0407">Ion channel</keyword>
<reference evidence="13" key="1">
    <citation type="submission" date="2021-02" db="EMBL/GenBank/DDBJ databases">
        <authorList>
            <person name="Nowell W R."/>
        </authorList>
    </citation>
    <scope>NUCLEOTIDE SEQUENCE</scope>
</reference>
<dbReference type="SUPFAM" id="SSF52540">
    <property type="entry name" value="P-loop containing nucleoside triphosphate hydrolases"/>
    <property type="match status" value="1"/>
</dbReference>
<accession>A0A813QUE7</accession>
<feature type="transmembrane region" description="Helical" evidence="10">
    <location>
        <begin position="1197"/>
        <end position="1216"/>
    </location>
</feature>
<evidence type="ECO:0000259" key="11">
    <source>
        <dbReference type="Pfam" id="PF18139"/>
    </source>
</evidence>
<evidence type="ECO:0000256" key="9">
    <source>
        <dbReference type="SAM" id="MobiDB-lite"/>
    </source>
</evidence>
<feature type="transmembrane region" description="Helical" evidence="10">
    <location>
        <begin position="1130"/>
        <end position="1148"/>
    </location>
</feature>
<dbReference type="Proteomes" id="UP000663844">
    <property type="component" value="Unassembled WGS sequence"/>
</dbReference>
<evidence type="ECO:0000256" key="3">
    <source>
        <dbReference type="ARBA" id="ARBA00022692"/>
    </source>
</evidence>
<evidence type="ECO:0000256" key="4">
    <source>
        <dbReference type="ARBA" id="ARBA00022989"/>
    </source>
</evidence>
<evidence type="ECO:0000256" key="5">
    <source>
        <dbReference type="ARBA" id="ARBA00023065"/>
    </source>
</evidence>
<evidence type="ECO:0000256" key="2">
    <source>
        <dbReference type="ARBA" id="ARBA00022448"/>
    </source>
</evidence>
<feature type="region of interest" description="Disordered" evidence="9">
    <location>
        <begin position="315"/>
        <end position="399"/>
    </location>
</feature>
<proteinExistence type="predicted"/>